<feature type="compositionally biased region" description="Basic and acidic residues" evidence="1">
    <location>
        <begin position="49"/>
        <end position="66"/>
    </location>
</feature>
<organism evidence="2 3">
    <name type="scientific">Colletotrichum kahawae</name>
    <name type="common">Coffee berry disease fungus</name>
    <dbReference type="NCBI Taxonomy" id="34407"/>
    <lineage>
        <taxon>Eukaryota</taxon>
        <taxon>Fungi</taxon>
        <taxon>Dikarya</taxon>
        <taxon>Ascomycota</taxon>
        <taxon>Pezizomycotina</taxon>
        <taxon>Sordariomycetes</taxon>
        <taxon>Hypocreomycetidae</taxon>
        <taxon>Glomerellales</taxon>
        <taxon>Glomerellaceae</taxon>
        <taxon>Colletotrichum</taxon>
        <taxon>Colletotrichum gloeosporioides species complex</taxon>
    </lineage>
</organism>
<dbReference type="EMBL" id="VYYT01000091">
    <property type="protein sequence ID" value="KAK2770635.1"/>
    <property type="molecule type" value="Genomic_DNA"/>
</dbReference>
<evidence type="ECO:0000313" key="3">
    <source>
        <dbReference type="Proteomes" id="UP001281614"/>
    </source>
</evidence>
<keyword evidence="3" id="KW-1185">Reference proteome</keyword>
<name>A0AAE0D9Z7_COLKA</name>
<comment type="caution">
    <text evidence="2">The sequence shown here is derived from an EMBL/GenBank/DDBJ whole genome shotgun (WGS) entry which is preliminary data.</text>
</comment>
<gene>
    <name evidence="2" type="ORF">CKAH01_14606</name>
</gene>
<reference evidence="2" key="1">
    <citation type="submission" date="2023-02" db="EMBL/GenBank/DDBJ databases">
        <title>Colletotrichum kahawae CIFC_Que2 genome sequencing and assembly.</title>
        <authorList>
            <person name="Baroncelli R."/>
        </authorList>
    </citation>
    <scope>NUCLEOTIDE SEQUENCE</scope>
    <source>
        <strain evidence="2">CIFC_Que2</strain>
    </source>
</reference>
<dbReference type="AlphaFoldDB" id="A0AAE0D9Z7"/>
<evidence type="ECO:0000313" key="2">
    <source>
        <dbReference type="EMBL" id="KAK2770635.1"/>
    </source>
</evidence>
<evidence type="ECO:0000256" key="1">
    <source>
        <dbReference type="SAM" id="MobiDB-lite"/>
    </source>
</evidence>
<sequence length="201" mass="22900">MEGRGGDGIGSKDRQYDHRDNWWRPERDKGVKNNNNKGNEDKDEDDEERVDKDISKGEGRSDELWLRPKMISPTRTQPVVAALIRPRRLHRETLDDEDSTKFEHARRLVWGLVFQGWDTGKTPRKPPRNAPLRSMVHVKVLIGCLIHDTPTSAQIASAVSPATDSSAVKENNYGLPQDPENLWTSDYSMILGKGSHFEFIL</sequence>
<dbReference type="Proteomes" id="UP001281614">
    <property type="component" value="Unassembled WGS sequence"/>
</dbReference>
<feature type="compositionally biased region" description="Basic and acidic residues" evidence="1">
    <location>
        <begin position="1"/>
        <end position="31"/>
    </location>
</feature>
<proteinExistence type="predicted"/>
<feature type="region of interest" description="Disordered" evidence="1">
    <location>
        <begin position="1"/>
        <end position="70"/>
    </location>
</feature>
<protein>
    <submittedName>
        <fullName evidence="2">Uncharacterized protein</fullName>
    </submittedName>
</protein>
<accession>A0AAE0D9Z7</accession>